<dbReference type="InterPro" id="IPR049730">
    <property type="entry name" value="SNF2/RAD54-like_C"/>
</dbReference>
<geneLocation type="plasmid" evidence="5">
    <name>pmdjk44.1</name>
</geneLocation>
<dbReference type="Proteomes" id="UP000195880">
    <property type="component" value="Plasmid pMDJK44.1"/>
</dbReference>
<keyword evidence="4" id="KW-0067">ATP-binding</keyword>
<dbReference type="SMART" id="SM00490">
    <property type="entry name" value="HELICc"/>
    <property type="match status" value="1"/>
</dbReference>
<dbReference type="Gene3D" id="3.40.50.10810">
    <property type="entry name" value="Tandem AAA-ATPase domain"/>
    <property type="match status" value="1"/>
</dbReference>
<dbReference type="PROSITE" id="PS51192">
    <property type="entry name" value="HELICASE_ATP_BIND_1"/>
    <property type="match status" value="1"/>
</dbReference>
<dbReference type="InterPro" id="IPR000330">
    <property type="entry name" value="SNF2_N"/>
</dbReference>
<evidence type="ECO:0000313" key="4">
    <source>
        <dbReference type="EMBL" id="ATM24590.1"/>
    </source>
</evidence>
<dbReference type="EMBL" id="CP023976">
    <property type="protein sequence ID" value="ATM24590.1"/>
    <property type="molecule type" value="Genomic_DNA"/>
</dbReference>
<dbReference type="Pfam" id="PF00176">
    <property type="entry name" value="SNF2-rel_dom"/>
    <property type="match status" value="1"/>
</dbReference>
<keyword evidence="4" id="KW-0347">Helicase</keyword>
<feature type="domain" description="Helicase ATP-binding" evidence="2">
    <location>
        <begin position="1"/>
        <end position="144"/>
    </location>
</feature>
<dbReference type="SUPFAM" id="SSF52540">
    <property type="entry name" value="P-loop containing nucleoside triphosphate hydrolases"/>
    <property type="match status" value="2"/>
</dbReference>
<accession>A0A291W2S2</accession>
<keyword evidence="5" id="KW-1185">Reference proteome</keyword>
<reference evidence="4 5" key="1">
    <citation type="submission" date="2017-10" db="EMBL/GenBank/DDBJ databases">
        <title>Streptomyces alboflavus Genome sequencing and assembly.</title>
        <authorList>
            <person name="Wang Y."/>
            <person name="Du B."/>
            <person name="Ding Y."/>
            <person name="Liu H."/>
            <person name="Hou Q."/>
            <person name="Liu K."/>
            <person name="Wang C."/>
            <person name="Yao L."/>
        </authorList>
    </citation>
    <scope>NUCLEOTIDE SEQUENCE [LARGE SCALE GENOMIC DNA]</scope>
    <source>
        <strain evidence="4 5">MDJK44</strain>
        <plasmid evidence="5">Plasmid pmdjk44.1</plasmid>
    </source>
</reference>
<evidence type="ECO:0000313" key="5">
    <source>
        <dbReference type="Proteomes" id="UP000195880"/>
    </source>
</evidence>
<sequence length="438" mass="48656">MGLGKTITLIALHLRRQEQPHLAGPTLVIAPASLLGTWTAEVARFAPATPVRRHHGPDRTLDLLEHDAMVITTYGTLRRDHEQLAQIPWSLIAADEAQHLKNPHASTTKTVAAVPARARVALTGTPMENSLAELWSILDWTNPGLLGPLQRFRTRYARPIETGADPAAADRLAAITRPFLLRRRKCDPGIAPELPPKTDTDHTVPLTREQASLYEAVVREALDRIQRLEPAQRRRLVLALLTSLKQICNHPAHYGKEDPARARLTGRSGKLALLDELLDVILAENKATLVFSQYTAMARLLQQHLAHRNIPTLFLHGTTPVRQREHMVAAFQDGQAPVFLLSLKAAGTGLTLTRAEHVIHYDRWWNPAVEDQASDRAHRIGQTRPVQIHRVTAEGTLEEAIANLLQTKRTLAETVLTHGPAALTRLTDTELADLVRLR</sequence>
<name>A0A291W2S2_9ACTN</name>
<keyword evidence="4" id="KW-0614">Plasmid</keyword>
<dbReference type="InterPro" id="IPR050496">
    <property type="entry name" value="SNF2_RAD54_helicase_repair"/>
</dbReference>
<dbReference type="GO" id="GO:0005524">
    <property type="term" value="F:ATP binding"/>
    <property type="evidence" value="ECO:0007669"/>
    <property type="project" value="InterPro"/>
</dbReference>
<keyword evidence="4" id="KW-0547">Nucleotide-binding</keyword>
<keyword evidence="1" id="KW-0378">Hydrolase</keyword>
<evidence type="ECO:0000259" key="2">
    <source>
        <dbReference type="PROSITE" id="PS51192"/>
    </source>
</evidence>
<dbReference type="InterPro" id="IPR014001">
    <property type="entry name" value="Helicase_ATP-bd"/>
</dbReference>
<dbReference type="CDD" id="cd18793">
    <property type="entry name" value="SF2_C_SNF"/>
    <property type="match status" value="1"/>
</dbReference>
<evidence type="ECO:0000259" key="3">
    <source>
        <dbReference type="PROSITE" id="PS51194"/>
    </source>
</evidence>
<dbReference type="GO" id="GO:0004386">
    <property type="term" value="F:helicase activity"/>
    <property type="evidence" value="ECO:0007669"/>
    <property type="project" value="UniProtKB-KW"/>
</dbReference>
<dbReference type="PANTHER" id="PTHR45629:SF7">
    <property type="entry name" value="DNA EXCISION REPAIR PROTEIN ERCC-6-RELATED"/>
    <property type="match status" value="1"/>
</dbReference>
<dbReference type="InterPro" id="IPR027417">
    <property type="entry name" value="P-loop_NTPase"/>
</dbReference>
<protein>
    <submittedName>
        <fullName evidence="4">Helicase SNF2</fullName>
    </submittedName>
</protein>
<dbReference type="GO" id="GO:0016787">
    <property type="term" value="F:hydrolase activity"/>
    <property type="evidence" value="ECO:0007669"/>
    <property type="project" value="UniProtKB-KW"/>
</dbReference>
<dbReference type="AlphaFoldDB" id="A0A291W2S2"/>
<dbReference type="PANTHER" id="PTHR45629">
    <property type="entry name" value="SNF2/RAD54 FAMILY MEMBER"/>
    <property type="match status" value="1"/>
</dbReference>
<dbReference type="PROSITE" id="PS51194">
    <property type="entry name" value="HELICASE_CTER"/>
    <property type="match status" value="1"/>
</dbReference>
<proteinExistence type="predicted"/>
<gene>
    <name evidence="4" type="ORF">SMD44_p10091</name>
</gene>
<organism evidence="4 5">
    <name type="scientific">Streptomyces alboflavus</name>
    <dbReference type="NCBI Taxonomy" id="67267"/>
    <lineage>
        <taxon>Bacteria</taxon>
        <taxon>Bacillati</taxon>
        <taxon>Actinomycetota</taxon>
        <taxon>Actinomycetes</taxon>
        <taxon>Kitasatosporales</taxon>
        <taxon>Streptomycetaceae</taxon>
        <taxon>Streptomyces</taxon>
    </lineage>
</organism>
<dbReference type="Pfam" id="PF00271">
    <property type="entry name" value="Helicase_C"/>
    <property type="match status" value="1"/>
</dbReference>
<feature type="domain" description="Helicase C-terminal" evidence="3">
    <location>
        <begin position="273"/>
        <end position="427"/>
    </location>
</feature>
<dbReference type="InterPro" id="IPR038718">
    <property type="entry name" value="SNF2-like_sf"/>
</dbReference>
<dbReference type="FunFam" id="3.40.50.300:FF:000533">
    <property type="entry name" value="Helicase, Snf2 family"/>
    <property type="match status" value="1"/>
</dbReference>
<dbReference type="GO" id="GO:0015616">
    <property type="term" value="F:DNA translocase activity"/>
    <property type="evidence" value="ECO:0007669"/>
    <property type="project" value="TreeGrafter"/>
</dbReference>
<dbReference type="InterPro" id="IPR001650">
    <property type="entry name" value="Helicase_C-like"/>
</dbReference>
<dbReference type="Gene3D" id="3.40.50.300">
    <property type="entry name" value="P-loop containing nucleotide triphosphate hydrolases"/>
    <property type="match status" value="1"/>
</dbReference>
<dbReference type="KEGG" id="salf:SMD44_p10091"/>
<evidence type="ECO:0000256" key="1">
    <source>
        <dbReference type="ARBA" id="ARBA00022801"/>
    </source>
</evidence>
<dbReference type="SMART" id="SM00487">
    <property type="entry name" value="DEXDc"/>
    <property type="match status" value="1"/>
</dbReference>